<accession>M0M648</accession>
<evidence type="ECO:0000313" key="2">
    <source>
        <dbReference type="EMBL" id="EMA41171.1"/>
    </source>
</evidence>
<dbReference type="Pfam" id="PF18545">
    <property type="entry name" value="HalOD1"/>
    <property type="match status" value="1"/>
</dbReference>
<dbReference type="RefSeq" id="WP_006672231.1">
    <property type="nucleotide sequence ID" value="NZ_AOMA01000067.1"/>
</dbReference>
<keyword evidence="3" id="KW-1185">Reference proteome</keyword>
<dbReference type="Proteomes" id="UP000011607">
    <property type="component" value="Unassembled WGS sequence"/>
</dbReference>
<dbReference type="InterPro" id="IPR040624">
    <property type="entry name" value="HalOD1"/>
</dbReference>
<protein>
    <recommendedName>
        <fullName evidence="1">Halobacterial output domain-containing protein</fullName>
    </recommendedName>
</protein>
<sequence length="98" mass="10821">MERGIPPSIAVVREVAAREETEPTELQPPLHTVVDTDALDALFLTDGRPRTGSRLAPESDLSVEFTYLEYRVRVGDCGTVRVTDETERDGFSRSAGEN</sequence>
<dbReference type="eggNOG" id="arCOG08928">
    <property type="taxonomic scope" value="Archaea"/>
</dbReference>
<dbReference type="AlphaFoldDB" id="M0M648"/>
<evidence type="ECO:0000313" key="3">
    <source>
        <dbReference type="Proteomes" id="UP000011607"/>
    </source>
</evidence>
<reference evidence="2 3" key="1">
    <citation type="journal article" date="2014" name="PLoS Genet.">
        <title>Phylogenetically driven sequencing of extremely halophilic archaea reveals strategies for static and dynamic osmo-response.</title>
        <authorList>
            <person name="Becker E.A."/>
            <person name="Seitzer P.M."/>
            <person name="Tritt A."/>
            <person name="Larsen D."/>
            <person name="Krusor M."/>
            <person name="Yao A.I."/>
            <person name="Wu D."/>
            <person name="Madern D."/>
            <person name="Eisen J.A."/>
            <person name="Darling A.E."/>
            <person name="Facciotti M.T."/>
        </authorList>
    </citation>
    <scope>NUCLEOTIDE SEQUENCE [LARGE SCALE GENOMIC DNA]</scope>
    <source>
        <strain evidence="2 3">JCM 10879</strain>
    </source>
</reference>
<comment type="caution">
    <text evidence="2">The sequence shown here is derived from an EMBL/GenBank/DDBJ whole genome shotgun (WGS) entry which is preliminary data.</text>
</comment>
<evidence type="ECO:0000259" key="1">
    <source>
        <dbReference type="Pfam" id="PF18545"/>
    </source>
</evidence>
<name>M0M648_9EURY</name>
<feature type="domain" description="Halobacterial output" evidence="1">
    <location>
        <begin position="6"/>
        <end position="83"/>
    </location>
</feature>
<organism evidence="2 3">
    <name type="scientific">Halobiforma nitratireducens JCM 10879</name>
    <dbReference type="NCBI Taxonomy" id="1227454"/>
    <lineage>
        <taxon>Archaea</taxon>
        <taxon>Methanobacteriati</taxon>
        <taxon>Methanobacteriota</taxon>
        <taxon>Stenosarchaea group</taxon>
        <taxon>Halobacteria</taxon>
        <taxon>Halobacteriales</taxon>
        <taxon>Natrialbaceae</taxon>
        <taxon>Halobiforma</taxon>
    </lineage>
</organism>
<gene>
    <name evidence="2" type="ORF">C446_06425</name>
</gene>
<proteinExistence type="predicted"/>
<dbReference type="EMBL" id="AOMA01000067">
    <property type="protein sequence ID" value="EMA41171.1"/>
    <property type="molecule type" value="Genomic_DNA"/>
</dbReference>